<dbReference type="Gene3D" id="3.40.50.720">
    <property type="entry name" value="NAD(P)-binding Rossmann-like Domain"/>
    <property type="match status" value="1"/>
</dbReference>
<protein>
    <submittedName>
        <fullName evidence="3">Thiamine biosynthesis protein MoeB</fullName>
    </submittedName>
</protein>
<feature type="domain" description="THIF-type NAD/FAD binding fold" evidence="2">
    <location>
        <begin position="7"/>
        <end position="243"/>
    </location>
</feature>
<sequence>MSVMNRYHRQMLFQGIGQEGQAQLLSKQVLIIGCGALGSSSAEMLTRAGVGEITIIDRDYVEWTNLQRQHLFTEEDVYQQTPKAIAAARKLKKINSDINIHPVVIDATAENLASYVQHADVVIDATDNFDTRFLINDLAHKCRKPWIFGACVGSSGMTFTIIPGQTPCLDCLLKVTPMFGATCDAVGVIGPAVQMVVTHQTTEALKLLIDAKEKINSKLIIFDLWNNHYQTIDVSRAKRPNCSSCGEEPTYPSLSYHGRTKTEVLCGRNTVQIRGKQYSLELLESKLADYGEVKVNPFLVSVDIDEKRLVFFQDGRTFVHGTNSIEDAKKLYYQIVG</sequence>
<dbReference type="RefSeq" id="WP_153791074.1">
    <property type="nucleotide sequence ID" value="NZ_CP045915.1"/>
</dbReference>
<dbReference type="PANTHER" id="PTHR10953:SF102">
    <property type="entry name" value="ADENYLYLTRANSFERASE AND SULFURTRANSFERASE MOCS3"/>
    <property type="match status" value="1"/>
</dbReference>
<dbReference type="SUPFAM" id="SSF69572">
    <property type="entry name" value="Activating enzymes of the ubiquitin-like proteins"/>
    <property type="match status" value="1"/>
</dbReference>
<organism evidence="3 4">
    <name type="scientific">Gracilibacillus salitolerans</name>
    <dbReference type="NCBI Taxonomy" id="2663022"/>
    <lineage>
        <taxon>Bacteria</taxon>
        <taxon>Bacillati</taxon>
        <taxon>Bacillota</taxon>
        <taxon>Bacilli</taxon>
        <taxon>Bacillales</taxon>
        <taxon>Bacillaceae</taxon>
        <taxon>Gracilibacillus</taxon>
    </lineage>
</organism>
<dbReference type="InterPro" id="IPR000594">
    <property type="entry name" value="ThiF_NAD_FAD-bd"/>
</dbReference>
<dbReference type="EMBL" id="CP045915">
    <property type="protein sequence ID" value="QGH34224.1"/>
    <property type="molecule type" value="Genomic_DNA"/>
</dbReference>
<accession>A0A5Q2TH98</accession>
<proteinExistence type="inferred from homology"/>
<dbReference type="InterPro" id="IPR045886">
    <property type="entry name" value="ThiF/MoeB/HesA"/>
</dbReference>
<dbReference type="FunFam" id="3.40.50.720:FF:000080">
    <property type="entry name" value="Thiazole biosynthesis adenylyltransferase ThiF"/>
    <property type="match status" value="1"/>
</dbReference>
<dbReference type="GO" id="GO:0004792">
    <property type="term" value="F:thiosulfate-cyanide sulfurtransferase activity"/>
    <property type="evidence" value="ECO:0007669"/>
    <property type="project" value="TreeGrafter"/>
</dbReference>
<dbReference type="Proteomes" id="UP000339690">
    <property type="component" value="Chromosome"/>
</dbReference>
<reference evidence="3 4" key="1">
    <citation type="submission" date="2019-11" db="EMBL/GenBank/DDBJ databases">
        <title>Gracilibacillus salitolerans sp. nov., a moderate halophile isolated from a saline soil in northwest China.</title>
        <authorList>
            <person name="Gan L."/>
        </authorList>
    </citation>
    <scope>NUCLEOTIDE SEQUENCE [LARGE SCALE GENOMIC DNA]</scope>
    <source>
        <strain evidence="3 4">SCU50</strain>
    </source>
</reference>
<dbReference type="GO" id="GO:0005829">
    <property type="term" value="C:cytosol"/>
    <property type="evidence" value="ECO:0007669"/>
    <property type="project" value="TreeGrafter"/>
</dbReference>
<dbReference type="InterPro" id="IPR035985">
    <property type="entry name" value="Ubiquitin-activating_enz"/>
</dbReference>
<evidence type="ECO:0000313" key="3">
    <source>
        <dbReference type="EMBL" id="QGH34224.1"/>
    </source>
</evidence>
<dbReference type="GO" id="GO:0008641">
    <property type="term" value="F:ubiquitin-like modifier activating enzyme activity"/>
    <property type="evidence" value="ECO:0007669"/>
    <property type="project" value="InterPro"/>
</dbReference>
<comment type="similarity">
    <text evidence="1">Belongs to the HesA/MoeB/ThiF family.</text>
</comment>
<dbReference type="Pfam" id="PF00899">
    <property type="entry name" value="ThiF"/>
    <property type="match status" value="1"/>
</dbReference>
<evidence type="ECO:0000256" key="1">
    <source>
        <dbReference type="ARBA" id="ARBA00009919"/>
    </source>
</evidence>
<dbReference type="KEGG" id="grc:GI584_09390"/>
<dbReference type="GO" id="GO:0016779">
    <property type="term" value="F:nucleotidyltransferase activity"/>
    <property type="evidence" value="ECO:0007669"/>
    <property type="project" value="TreeGrafter"/>
</dbReference>
<dbReference type="GO" id="GO:0008146">
    <property type="term" value="F:sulfotransferase activity"/>
    <property type="evidence" value="ECO:0007669"/>
    <property type="project" value="TreeGrafter"/>
</dbReference>
<keyword evidence="4" id="KW-1185">Reference proteome</keyword>
<evidence type="ECO:0000259" key="2">
    <source>
        <dbReference type="Pfam" id="PF00899"/>
    </source>
</evidence>
<gene>
    <name evidence="3" type="ORF">GI584_09390</name>
</gene>
<evidence type="ECO:0000313" key="4">
    <source>
        <dbReference type="Proteomes" id="UP000339690"/>
    </source>
</evidence>
<dbReference type="AlphaFoldDB" id="A0A5Q2TH98"/>
<dbReference type="PANTHER" id="PTHR10953">
    <property type="entry name" value="UBIQUITIN-ACTIVATING ENZYME E1"/>
    <property type="match status" value="1"/>
</dbReference>
<dbReference type="CDD" id="cd00757">
    <property type="entry name" value="ThiF_MoeB_HesA_family"/>
    <property type="match status" value="1"/>
</dbReference>
<name>A0A5Q2TH98_9BACI</name>